<gene>
    <name evidence="4" type="ORF">AO498_07190</name>
</gene>
<reference evidence="4 5" key="2">
    <citation type="journal article" date="2016" name="Genome Announc.">
        <title>Complete Genome Sequence of Algoriphagus sp. Strain M8-2, Isolated from a Brackish Lake.</title>
        <authorList>
            <person name="Muraguchi Y."/>
            <person name="Kushimoto K."/>
            <person name="Ohtsubo Y."/>
            <person name="Suzuki T."/>
            <person name="Dohra H."/>
            <person name="Kimbara K."/>
            <person name="Shintani M."/>
        </authorList>
    </citation>
    <scope>NUCLEOTIDE SEQUENCE [LARGE SCALE GENOMIC DNA]</scope>
    <source>
        <strain evidence="4 5">M8-2</strain>
    </source>
</reference>
<dbReference type="InterPro" id="IPR031107">
    <property type="entry name" value="Small_HSP"/>
</dbReference>
<organism evidence="4 5">
    <name type="scientific">Algoriphagus sanaruensis</name>
    <dbReference type="NCBI Taxonomy" id="1727163"/>
    <lineage>
        <taxon>Bacteria</taxon>
        <taxon>Pseudomonadati</taxon>
        <taxon>Bacteroidota</taxon>
        <taxon>Cytophagia</taxon>
        <taxon>Cytophagales</taxon>
        <taxon>Cyclobacteriaceae</taxon>
        <taxon>Algoriphagus</taxon>
    </lineage>
</organism>
<dbReference type="RefSeq" id="WP_067545287.1">
    <property type="nucleotide sequence ID" value="NZ_CP012836.1"/>
</dbReference>
<dbReference type="EMBL" id="CP012836">
    <property type="protein sequence ID" value="AMQ56194.1"/>
    <property type="molecule type" value="Genomic_DNA"/>
</dbReference>
<evidence type="ECO:0000256" key="2">
    <source>
        <dbReference type="RuleBase" id="RU003616"/>
    </source>
</evidence>
<dbReference type="SUPFAM" id="SSF49764">
    <property type="entry name" value="HSP20-like chaperones"/>
    <property type="match status" value="1"/>
</dbReference>
<accession>A0A142EM39</accession>
<evidence type="ECO:0000313" key="4">
    <source>
        <dbReference type="EMBL" id="AMQ56194.1"/>
    </source>
</evidence>
<dbReference type="AlphaFoldDB" id="A0A142EM39"/>
<dbReference type="KEGG" id="alm:AO498_07190"/>
<protein>
    <submittedName>
        <fullName evidence="4">Heat-shock protein Hsp20</fullName>
    </submittedName>
</protein>
<evidence type="ECO:0000313" key="5">
    <source>
        <dbReference type="Proteomes" id="UP000073816"/>
    </source>
</evidence>
<name>A0A142EM39_9BACT</name>
<dbReference type="Proteomes" id="UP000073816">
    <property type="component" value="Chromosome"/>
</dbReference>
<dbReference type="InterPro" id="IPR008978">
    <property type="entry name" value="HSP20-like_chaperone"/>
</dbReference>
<dbReference type="InterPro" id="IPR002068">
    <property type="entry name" value="A-crystallin/Hsp20_dom"/>
</dbReference>
<reference evidence="5" key="1">
    <citation type="submission" date="2015-09" db="EMBL/GenBank/DDBJ databases">
        <title>Complete sequence of Algoriphagus sp. M8-2.</title>
        <authorList>
            <person name="Shintani M."/>
        </authorList>
    </citation>
    <scope>NUCLEOTIDE SEQUENCE [LARGE SCALE GENOMIC DNA]</scope>
    <source>
        <strain evidence="5">M8-2</strain>
    </source>
</reference>
<comment type="similarity">
    <text evidence="1 2">Belongs to the small heat shock protein (HSP20) family.</text>
</comment>
<dbReference type="Pfam" id="PF00011">
    <property type="entry name" value="HSP20"/>
    <property type="match status" value="1"/>
</dbReference>
<sequence length="142" mass="16013">MKLLRFNQLDSQVPASFSGMLDRIFSDTLQAASKQFTPAVDILEDELSYEIHLAVPGVKKSDFKIDLIDGKLSVSGERKLNGKQEGKTFHTLETQFGSFQRSFFIPEDVLVEKIEAKYEDGILVIQLPKTVKKIQKASIQVH</sequence>
<keyword evidence="5" id="KW-1185">Reference proteome</keyword>
<dbReference type="PATRIC" id="fig|1727163.4.peg.1492"/>
<dbReference type="Gene3D" id="2.60.40.790">
    <property type="match status" value="1"/>
</dbReference>
<evidence type="ECO:0000259" key="3">
    <source>
        <dbReference type="PROSITE" id="PS01031"/>
    </source>
</evidence>
<dbReference type="CDD" id="cd06464">
    <property type="entry name" value="ACD_sHsps-like"/>
    <property type="match status" value="1"/>
</dbReference>
<dbReference type="OrthoDB" id="9814487at2"/>
<feature type="domain" description="SHSP" evidence="3">
    <location>
        <begin position="31"/>
        <end position="142"/>
    </location>
</feature>
<dbReference type="STRING" id="1727163.AO498_07190"/>
<dbReference type="PROSITE" id="PS01031">
    <property type="entry name" value="SHSP"/>
    <property type="match status" value="1"/>
</dbReference>
<dbReference type="PANTHER" id="PTHR11527">
    <property type="entry name" value="HEAT-SHOCK PROTEIN 20 FAMILY MEMBER"/>
    <property type="match status" value="1"/>
</dbReference>
<proteinExistence type="inferred from homology"/>
<evidence type="ECO:0000256" key="1">
    <source>
        <dbReference type="PROSITE-ProRule" id="PRU00285"/>
    </source>
</evidence>